<comment type="caution">
    <text evidence="1">The sequence shown here is derived from an EMBL/GenBank/DDBJ whole genome shotgun (WGS) entry which is preliminary data.</text>
</comment>
<protein>
    <submittedName>
        <fullName evidence="1">Uncharacterized protein</fullName>
    </submittedName>
</protein>
<dbReference type="AlphaFoldDB" id="A0A0F9SM19"/>
<sequence>MNMLELCNHIYENYPNMKKMFPRWRLLSLLDKNEDKVFYFKENGKFICAALYVKLTDKTFAKLDLGFVNMRNSEEVQELLKENGKNIHVIYVLANGMKSIRKGIRKVIEKENPKTFSWYEPDMSRLHIYKIKGELCHKL</sequence>
<organism evidence="1">
    <name type="scientific">marine sediment metagenome</name>
    <dbReference type="NCBI Taxonomy" id="412755"/>
    <lineage>
        <taxon>unclassified sequences</taxon>
        <taxon>metagenomes</taxon>
        <taxon>ecological metagenomes</taxon>
    </lineage>
</organism>
<dbReference type="EMBL" id="LAZR01000412">
    <property type="protein sequence ID" value="KKN70060.1"/>
    <property type="molecule type" value="Genomic_DNA"/>
</dbReference>
<gene>
    <name evidence="1" type="ORF">LCGC14_0435070</name>
</gene>
<evidence type="ECO:0000313" key="1">
    <source>
        <dbReference type="EMBL" id="KKN70060.1"/>
    </source>
</evidence>
<name>A0A0F9SM19_9ZZZZ</name>
<proteinExistence type="predicted"/>
<accession>A0A0F9SM19</accession>
<reference evidence="1" key="1">
    <citation type="journal article" date="2015" name="Nature">
        <title>Complex archaea that bridge the gap between prokaryotes and eukaryotes.</title>
        <authorList>
            <person name="Spang A."/>
            <person name="Saw J.H."/>
            <person name="Jorgensen S.L."/>
            <person name="Zaremba-Niedzwiedzka K."/>
            <person name="Martijn J."/>
            <person name="Lind A.E."/>
            <person name="van Eijk R."/>
            <person name="Schleper C."/>
            <person name="Guy L."/>
            <person name="Ettema T.J."/>
        </authorList>
    </citation>
    <scope>NUCLEOTIDE SEQUENCE</scope>
</reference>